<sequence length="143" mass="16320">MVVPIAGACGCLHCHCVATRRPRVGWDPRNRTVRVLHAANPESEQRIRRNFEPRARREKYAQLAKQRHKRPANDVHVRVGRAAVLGKVLNLLPVAVVGLEVVSWRVIHVNRHLALGVRVADRLVEQRNCRLRVSHRLVGRVNQ</sequence>
<dbReference type="GeneID" id="63800553"/>
<proteinExistence type="predicted"/>
<dbReference type="EMBL" id="MCFD01000009">
    <property type="protein sequence ID" value="ORX68662.1"/>
    <property type="molecule type" value="Genomic_DNA"/>
</dbReference>
<protein>
    <submittedName>
        <fullName evidence="1">Uncharacterized protein</fullName>
    </submittedName>
</protein>
<evidence type="ECO:0000313" key="2">
    <source>
        <dbReference type="Proteomes" id="UP000193922"/>
    </source>
</evidence>
<dbReference type="RefSeq" id="XP_040742444.1">
    <property type="nucleotide sequence ID" value="XM_040883905.1"/>
</dbReference>
<dbReference type="Proteomes" id="UP000193922">
    <property type="component" value="Unassembled WGS sequence"/>
</dbReference>
<evidence type="ECO:0000313" key="1">
    <source>
        <dbReference type="EMBL" id="ORX68662.1"/>
    </source>
</evidence>
<organism evidence="1 2">
    <name type="scientific">Linderina pennispora</name>
    <dbReference type="NCBI Taxonomy" id="61395"/>
    <lineage>
        <taxon>Eukaryota</taxon>
        <taxon>Fungi</taxon>
        <taxon>Fungi incertae sedis</taxon>
        <taxon>Zoopagomycota</taxon>
        <taxon>Kickxellomycotina</taxon>
        <taxon>Kickxellomycetes</taxon>
        <taxon>Kickxellales</taxon>
        <taxon>Kickxellaceae</taxon>
        <taxon>Linderina</taxon>
    </lineage>
</organism>
<name>A0A1Y1W5I6_9FUNG</name>
<reference evidence="1 2" key="1">
    <citation type="submission" date="2016-07" db="EMBL/GenBank/DDBJ databases">
        <title>Pervasive Adenine N6-methylation of Active Genes in Fungi.</title>
        <authorList>
            <consortium name="DOE Joint Genome Institute"/>
            <person name="Mondo S.J."/>
            <person name="Dannebaum R.O."/>
            <person name="Kuo R.C."/>
            <person name="Labutti K."/>
            <person name="Haridas S."/>
            <person name="Kuo A."/>
            <person name="Salamov A."/>
            <person name="Ahrendt S.R."/>
            <person name="Lipzen A."/>
            <person name="Sullivan W."/>
            <person name="Andreopoulos W.B."/>
            <person name="Clum A."/>
            <person name="Lindquist E."/>
            <person name="Daum C."/>
            <person name="Ramamoorthy G.K."/>
            <person name="Gryganskyi A."/>
            <person name="Culley D."/>
            <person name="Magnuson J.K."/>
            <person name="James T.Y."/>
            <person name="O'Malley M.A."/>
            <person name="Stajich J.E."/>
            <person name="Spatafora J.W."/>
            <person name="Visel A."/>
            <person name="Grigoriev I.V."/>
        </authorList>
    </citation>
    <scope>NUCLEOTIDE SEQUENCE [LARGE SCALE GENOMIC DNA]</scope>
    <source>
        <strain evidence="1 2">ATCC 12442</strain>
    </source>
</reference>
<dbReference type="AlphaFoldDB" id="A0A1Y1W5I6"/>
<gene>
    <name evidence="1" type="ORF">DL89DRAFT_181505</name>
</gene>
<keyword evidence="2" id="KW-1185">Reference proteome</keyword>
<accession>A0A1Y1W5I6</accession>
<comment type="caution">
    <text evidence="1">The sequence shown here is derived from an EMBL/GenBank/DDBJ whole genome shotgun (WGS) entry which is preliminary data.</text>
</comment>